<evidence type="ECO:0000256" key="1">
    <source>
        <dbReference type="ARBA" id="ARBA00023015"/>
    </source>
</evidence>
<dbReference type="PROSITE" id="PS00894">
    <property type="entry name" value="HTH_DEOR_1"/>
    <property type="match status" value="1"/>
</dbReference>
<dbReference type="InterPro" id="IPR018356">
    <property type="entry name" value="Tscrpt_reg_HTH_DeoR_CS"/>
</dbReference>
<dbReference type="SUPFAM" id="SSF100950">
    <property type="entry name" value="NagB/RpiA/CoA transferase-like"/>
    <property type="match status" value="1"/>
</dbReference>
<evidence type="ECO:0000313" key="6">
    <source>
        <dbReference type="EMBL" id="SHK14023.1"/>
    </source>
</evidence>
<dbReference type="PROSITE" id="PS51000">
    <property type="entry name" value="HTH_DEOR_2"/>
    <property type="match status" value="1"/>
</dbReference>
<dbReference type="InterPro" id="IPR036390">
    <property type="entry name" value="WH_DNA-bd_sf"/>
</dbReference>
<dbReference type="SMART" id="SM00420">
    <property type="entry name" value="HTH_DEOR"/>
    <property type="match status" value="1"/>
</dbReference>
<name>A0A1M6Q1I5_9FIRM</name>
<dbReference type="SMART" id="SM01134">
    <property type="entry name" value="DeoRC"/>
    <property type="match status" value="1"/>
</dbReference>
<organism evidence="6 7">
    <name type="scientific">Hespellia stercorisuis DSM 15480</name>
    <dbReference type="NCBI Taxonomy" id="1121950"/>
    <lineage>
        <taxon>Bacteria</taxon>
        <taxon>Bacillati</taxon>
        <taxon>Bacillota</taxon>
        <taxon>Clostridia</taxon>
        <taxon>Lachnospirales</taxon>
        <taxon>Lachnospiraceae</taxon>
        <taxon>Hespellia</taxon>
    </lineage>
</organism>
<reference evidence="6 7" key="1">
    <citation type="submission" date="2016-11" db="EMBL/GenBank/DDBJ databases">
        <authorList>
            <person name="Jaros S."/>
            <person name="Januszkiewicz K."/>
            <person name="Wedrychowicz H."/>
        </authorList>
    </citation>
    <scope>NUCLEOTIDE SEQUENCE [LARGE SCALE GENOMIC DNA]</scope>
    <source>
        <strain evidence="6 7">DSM 15480</strain>
    </source>
</reference>
<dbReference type="InterPro" id="IPR001845">
    <property type="entry name" value="HTH_ArsR_DNA-bd_dom"/>
</dbReference>
<dbReference type="AlphaFoldDB" id="A0A1M6Q1I5"/>
<dbReference type="InterPro" id="IPR014036">
    <property type="entry name" value="DeoR-like_C"/>
</dbReference>
<dbReference type="PANTHER" id="PTHR30363:SF44">
    <property type="entry name" value="AGA OPERON TRANSCRIPTIONAL REPRESSOR-RELATED"/>
    <property type="match status" value="1"/>
</dbReference>
<accession>A0A1M6Q1I5</accession>
<keyword evidence="3" id="KW-0804">Transcription</keyword>
<dbReference type="PRINTS" id="PR00037">
    <property type="entry name" value="HTHLACR"/>
</dbReference>
<keyword evidence="7" id="KW-1185">Reference proteome</keyword>
<dbReference type="PANTHER" id="PTHR30363">
    <property type="entry name" value="HTH-TYPE TRANSCRIPTIONAL REGULATOR SRLR-RELATED"/>
    <property type="match status" value="1"/>
</dbReference>
<keyword evidence="1" id="KW-0805">Transcription regulation</keyword>
<dbReference type="Pfam" id="PF00455">
    <property type="entry name" value="DeoRC"/>
    <property type="match status" value="1"/>
</dbReference>
<dbReference type="InterPro" id="IPR036388">
    <property type="entry name" value="WH-like_DNA-bd_sf"/>
</dbReference>
<dbReference type="Gene3D" id="3.40.50.1360">
    <property type="match status" value="1"/>
</dbReference>
<dbReference type="Pfam" id="PF08220">
    <property type="entry name" value="HTH_DeoR"/>
    <property type="match status" value="1"/>
</dbReference>
<dbReference type="RefSeq" id="WP_073110470.1">
    <property type="nucleotide sequence ID" value="NZ_FQZY01000031.1"/>
</dbReference>
<sequence>MSMEVNMFAEERKSRIVEIIDRQGKIVVPELCEIFGVSASTIRNDLRELENERLIRRTHGGAISQSKVGREPLPTSKETKMVSQKEQIAGVANELVEDGDVIAVSSGTTIFSFIKTLQNKKDLTVIVNNVQMAVWLEENTDFTVVILGGILRRKYHYVVSPVKSELLELLNIDKAFLSCNGVQAGSGITTPDIDTAMNYRRLAQSSQKVYVLSDSSKIGTVTFAKILELEDVTAVITDAGIEKTDRETIESAVEVLIAGEMGGEETFGC</sequence>
<dbReference type="STRING" id="1121950.SAMN02745243_02291"/>
<dbReference type="Proteomes" id="UP000184301">
    <property type="component" value="Unassembled WGS sequence"/>
</dbReference>
<proteinExistence type="predicted"/>
<feature type="domain" description="HTH deoR-type" evidence="5">
    <location>
        <begin position="9"/>
        <end position="64"/>
    </location>
</feature>
<dbReference type="GO" id="GO:0003700">
    <property type="term" value="F:DNA-binding transcription factor activity"/>
    <property type="evidence" value="ECO:0007669"/>
    <property type="project" value="InterPro"/>
</dbReference>
<evidence type="ECO:0000259" key="5">
    <source>
        <dbReference type="PROSITE" id="PS51000"/>
    </source>
</evidence>
<evidence type="ECO:0000256" key="3">
    <source>
        <dbReference type="ARBA" id="ARBA00023163"/>
    </source>
</evidence>
<dbReference type="Gene3D" id="1.10.10.10">
    <property type="entry name" value="Winged helix-like DNA-binding domain superfamily/Winged helix DNA-binding domain"/>
    <property type="match status" value="1"/>
</dbReference>
<dbReference type="OrthoDB" id="9797223at2"/>
<dbReference type="PROSITE" id="PS50987">
    <property type="entry name" value="HTH_ARSR_2"/>
    <property type="match status" value="1"/>
</dbReference>
<keyword evidence="2" id="KW-0238">DNA-binding</keyword>
<evidence type="ECO:0000259" key="4">
    <source>
        <dbReference type="PROSITE" id="PS50987"/>
    </source>
</evidence>
<dbReference type="SUPFAM" id="SSF46785">
    <property type="entry name" value="Winged helix' DNA-binding domain"/>
    <property type="match status" value="1"/>
</dbReference>
<dbReference type="GO" id="GO:0003677">
    <property type="term" value="F:DNA binding"/>
    <property type="evidence" value="ECO:0007669"/>
    <property type="project" value="UniProtKB-KW"/>
</dbReference>
<dbReference type="InterPro" id="IPR037171">
    <property type="entry name" value="NagB/RpiA_transferase-like"/>
</dbReference>
<feature type="domain" description="HTH arsR-type" evidence="4">
    <location>
        <begin position="1"/>
        <end position="88"/>
    </location>
</feature>
<protein>
    <submittedName>
        <fullName evidence="6">Transcriptional regulator, DeoR family</fullName>
    </submittedName>
</protein>
<gene>
    <name evidence="6" type="ORF">SAMN02745243_02291</name>
</gene>
<dbReference type="InterPro" id="IPR001034">
    <property type="entry name" value="DeoR_HTH"/>
</dbReference>
<evidence type="ECO:0000256" key="2">
    <source>
        <dbReference type="ARBA" id="ARBA00023125"/>
    </source>
</evidence>
<dbReference type="InterPro" id="IPR050313">
    <property type="entry name" value="Carb_Metab_HTH_regulators"/>
</dbReference>
<evidence type="ECO:0000313" key="7">
    <source>
        <dbReference type="Proteomes" id="UP000184301"/>
    </source>
</evidence>
<dbReference type="EMBL" id="FQZY01000031">
    <property type="protein sequence ID" value="SHK14023.1"/>
    <property type="molecule type" value="Genomic_DNA"/>
</dbReference>